<dbReference type="InterPro" id="IPR050055">
    <property type="entry name" value="EF-Tu_GTPase"/>
</dbReference>
<dbReference type="AlphaFoldDB" id="A0A0S4J177"/>
<feature type="compositionally biased region" description="Acidic residues" evidence="1">
    <location>
        <begin position="370"/>
        <end position="382"/>
    </location>
</feature>
<dbReference type="PANTHER" id="PTHR43721:SF11">
    <property type="entry name" value="SELENOCYSTEINE-SPECIFIC ELONGATION FACTOR"/>
    <property type="match status" value="1"/>
</dbReference>
<evidence type="ECO:0000256" key="1">
    <source>
        <dbReference type="SAM" id="MobiDB-lite"/>
    </source>
</evidence>
<dbReference type="InterPro" id="IPR009000">
    <property type="entry name" value="Transl_B-barrel_sf"/>
</dbReference>
<evidence type="ECO:0000259" key="2">
    <source>
        <dbReference type="Pfam" id="PF21208"/>
    </source>
</evidence>
<dbReference type="OrthoDB" id="2067at2759"/>
<proteinExistence type="predicted"/>
<reference evidence="4" key="1">
    <citation type="submission" date="2015-09" db="EMBL/GenBank/DDBJ databases">
        <authorList>
            <consortium name="Pathogen Informatics"/>
        </authorList>
    </citation>
    <scope>NUCLEOTIDE SEQUENCE [LARGE SCALE GENOMIC DNA]</scope>
    <source>
        <strain evidence="4">Lake Konstanz</strain>
    </source>
</reference>
<gene>
    <name evidence="3" type="ORF">BSAL_80480</name>
</gene>
<dbReference type="CDD" id="cd04094">
    <property type="entry name" value="eSelB_III"/>
    <property type="match status" value="1"/>
</dbReference>
<keyword evidence="3" id="KW-0251">Elongation factor</keyword>
<sequence>MQGHIAVGDDLLLPDYQVTRRIKSIQMFRKSVPSTKQGDRVGVCIAQFDAKDMERGVACGSNAGVVSVSTVVAAVQKVRYHNRPIEAGQKFHISIGHTTVMGTMRFFSSMPLAGSAGRSNASFDLAGEYLHLDGLPDDSAPGYDASSVRSDGQPAALQATKTVYYAVVLLERPVTTVLGATLIASHLDSDIHATTCRLAVMGHIVCVTGLDDPEAWRSLRAIKYKQKRISIDRIVDTKTCIAKGFVRPKEGVDAKIAGAQMFADVQRFIGMSVHGTWPRPQLVTAAAEGAEGTLLDASAIAVPDARTKAPPTDAVVGKIDSAFGKTGKVRIVFATDVFVVPQQKPSSHRGRGRGRGKSSAAPSDKQPEETAAESDAEDDKDTVDDASKRSAVVSTNATPHSGAANVRLYFYSKKYPFAQYCPLQQ</sequence>
<name>A0A0S4J177_BODSA</name>
<feature type="region of interest" description="Disordered" evidence="1">
    <location>
        <begin position="343"/>
        <end position="398"/>
    </location>
</feature>
<dbReference type="Pfam" id="PF21208">
    <property type="entry name" value="euk_SelB_III"/>
    <property type="match status" value="1"/>
</dbReference>
<dbReference type="GO" id="GO:0001514">
    <property type="term" value="P:selenocysteine incorporation"/>
    <property type="evidence" value="ECO:0007669"/>
    <property type="project" value="TreeGrafter"/>
</dbReference>
<feature type="compositionally biased region" description="Basic residues" evidence="1">
    <location>
        <begin position="346"/>
        <end position="356"/>
    </location>
</feature>
<dbReference type="Gene3D" id="2.40.30.10">
    <property type="entry name" value="Translation factors"/>
    <property type="match status" value="1"/>
</dbReference>
<dbReference type="PANTHER" id="PTHR43721">
    <property type="entry name" value="ELONGATION FACTOR TU-RELATED"/>
    <property type="match status" value="1"/>
</dbReference>
<dbReference type="VEuPathDB" id="TriTrypDB:BSAL_80480"/>
<dbReference type="Proteomes" id="UP000051952">
    <property type="component" value="Unassembled WGS sequence"/>
</dbReference>
<dbReference type="OMA" id="NNDSAMI"/>
<organism evidence="3 4">
    <name type="scientific">Bodo saltans</name>
    <name type="common">Flagellated protozoan</name>
    <dbReference type="NCBI Taxonomy" id="75058"/>
    <lineage>
        <taxon>Eukaryota</taxon>
        <taxon>Discoba</taxon>
        <taxon>Euglenozoa</taxon>
        <taxon>Kinetoplastea</taxon>
        <taxon>Metakinetoplastina</taxon>
        <taxon>Eubodonida</taxon>
        <taxon>Bodonidae</taxon>
        <taxon>Bodo</taxon>
    </lineage>
</organism>
<evidence type="ECO:0000313" key="3">
    <source>
        <dbReference type="EMBL" id="CUG51427.1"/>
    </source>
</evidence>
<keyword evidence="3" id="KW-0648">Protein biosynthesis</keyword>
<dbReference type="GO" id="GO:0003746">
    <property type="term" value="F:translation elongation factor activity"/>
    <property type="evidence" value="ECO:0007669"/>
    <property type="project" value="UniProtKB-KW"/>
</dbReference>
<keyword evidence="4" id="KW-1185">Reference proteome</keyword>
<dbReference type="InterPro" id="IPR049393">
    <property type="entry name" value="eEFSec_III"/>
</dbReference>
<dbReference type="EMBL" id="CYKH01000851">
    <property type="protein sequence ID" value="CUG51427.1"/>
    <property type="molecule type" value="Genomic_DNA"/>
</dbReference>
<accession>A0A0S4J177</accession>
<feature type="domain" description="Selenocysteine-specific elongation factor 3rd" evidence="2">
    <location>
        <begin position="73"/>
        <end position="202"/>
    </location>
</feature>
<evidence type="ECO:0000313" key="4">
    <source>
        <dbReference type="Proteomes" id="UP000051952"/>
    </source>
</evidence>
<dbReference type="SUPFAM" id="SSF50447">
    <property type="entry name" value="Translation proteins"/>
    <property type="match status" value="1"/>
</dbReference>
<protein>
    <submittedName>
        <fullName evidence="3">Selenocysteine-specific elongation factor, putative</fullName>
    </submittedName>
</protein>